<gene>
    <name evidence="2" type="ORF">PL8927_50064</name>
</gene>
<protein>
    <submittedName>
        <fullName evidence="2">K+-transporting ATPase, F subunit</fullName>
    </submittedName>
</protein>
<dbReference type="InterPro" id="IPR011726">
    <property type="entry name" value="KdpF"/>
</dbReference>
<proteinExistence type="predicted"/>
<dbReference type="RefSeq" id="WP_083616498.1">
    <property type="nucleotide sequence ID" value="NZ_LR734824.1"/>
</dbReference>
<evidence type="ECO:0000313" key="3">
    <source>
        <dbReference type="Proteomes" id="UP000184550"/>
    </source>
</evidence>
<feature type="transmembrane region" description="Helical" evidence="1">
    <location>
        <begin position="62"/>
        <end position="84"/>
    </location>
</feature>
<keyword evidence="1" id="KW-0472">Membrane</keyword>
<keyword evidence="1" id="KW-1133">Transmembrane helix</keyword>
<accession>A0A7Z9BJU4</accession>
<name>A0A7Z9BJU4_9CYAN</name>
<reference evidence="2" key="1">
    <citation type="submission" date="2019-10" db="EMBL/GenBank/DDBJ databases">
        <authorList>
            <consortium name="Genoscope - CEA"/>
            <person name="William W."/>
        </authorList>
    </citation>
    <scope>NUCLEOTIDE SEQUENCE [LARGE SCALE GENOMIC DNA]</scope>
    <source>
        <strain evidence="2">BBR_PRJEB10992</strain>
    </source>
</reference>
<dbReference type="GO" id="GO:0008556">
    <property type="term" value="F:P-type potassium transmembrane transporter activity"/>
    <property type="evidence" value="ECO:0007669"/>
    <property type="project" value="InterPro"/>
</dbReference>
<dbReference type="AlphaFoldDB" id="A0A7Z9BJU4"/>
<keyword evidence="1" id="KW-0812">Transmembrane</keyword>
<feature type="transmembrane region" description="Helical" evidence="1">
    <location>
        <begin position="30"/>
        <end position="50"/>
    </location>
</feature>
<dbReference type="Proteomes" id="UP000184550">
    <property type="component" value="Unassembled WGS sequence"/>
</dbReference>
<sequence>MKTLDGFNSRLPREFKGIISLIQTQGKRNLFPLALFFLLSSNLIFAPVIYAATGEEITRKAAWAIGVLILVTIAIALYLLAVILQPERF</sequence>
<dbReference type="Pfam" id="PF09604">
    <property type="entry name" value="Potass_KdpF"/>
    <property type="match status" value="1"/>
</dbReference>
<organism evidence="2 3">
    <name type="scientific">Planktothrix serta PCC 8927</name>
    <dbReference type="NCBI Taxonomy" id="671068"/>
    <lineage>
        <taxon>Bacteria</taxon>
        <taxon>Bacillati</taxon>
        <taxon>Cyanobacteriota</taxon>
        <taxon>Cyanophyceae</taxon>
        <taxon>Oscillatoriophycideae</taxon>
        <taxon>Oscillatoriales</taxon>
        <taxon>Microcoleaceae</taxon>
        <taxon>Planktothrix</taxon>
    </lineage>
</organism>
<dbReference type="EMBL" id="CZCU02000124">
    <property type="protein sequence ID" value="VXD15587.1"/>
    <property type="molecule type" value="Genomic_DNA"/>
</dbReference>
<keyword evidence="3" id="KW-1185">Reference proteome</keyword>
<evidence type="ECO:0000256" key="1">
    <source>
        <dbReference type="SAM" id="Phobius"/>
    </source>
</evidence>
<dbReference type="GO" id="GO:0005886">
    <property type="term" value="C:plasma membrane"/>
    <property type="evidence" value="ECO:0007669"/>
    <property type="project" value="InterPro"/>
</dbReference>
<evidence type="ECO:0000313" key="2">
    <source>
        <dbReference type="EMBL" id="VXD15587.1"/>
    </source>
</evidence>
<comment type="caution">
    <text evidence="2">The sequence shown here is derived from an EMBL/GenBank/DDBJ whole genome shotgun (WGS) entry which is preliminary data.</text>
</comment>